<comment type="caution">
    <text evidence="2">The sequence shown here is derived from an EMBL/GenBank/DDBJ whole genome shotgun (WGS) entry which is preliminary data.</text>
</comment>
<reference evidence="3" key="1">
    <citation type="journal article" date="2019" name="Int. J. Syst. Evol. Microbiol.">
        <title>The Global Catalogue of Microorganisms (GCM) 10K type strain sequencing project: providing services to taxonomists for standard genome sequencing and annotation.</title>
        <authorList>
            <consortium name="The Broad Institute Genomics Platform"/>
            <consortium name="The Broad Institute Genome Sequencing Center for Infectious Disease"/>
            <person name="Wu L."/>
            <person name="Ma J."/>
        </authorList>
    </citation>
    <scope>NUCLEOTIDE SEQUENCE [LARGE SCALE GENOMIC DNA]</scope>
    <source>
        <strain evidence="3">TISTR 2562</strain>
    </source>
</reference>
<feature type="chain" id="PRO_5047306048" evidence="1">
    <location>
        <begin position="24"/>
        <end position="155"/>
    </location>
</feature>
<name>A0ABW5U4S1_9RHOB</name>
<dbReference type="InterPro" id="IPR007410">
    <property type="entry name" value="LpqE-like"/>
</dbReference>
<organism evidence="2 3">
    <name type="scientific">Sulfitobacter aestuarii</name>
    <dbReference type="NCBI Taxonomy" id="2161676"/>
    <lineage>
        <taxon>Bacteria</taxon>
        <taxon>Pseudomonadati</taxon>
        <taxon>Pseudomonadota</taxon>
        <taxon>Alphaproteobacteria</taxon>
        <taxon>Rhodobacterales</taxon>
        <taxon>Roseobacteraceae</taxon>
        <taxon>Sulfitobacter</taxon>
    </lineage>
</organism>
<dbReference type="Proteomes" id="UP001597474">
    <property type="component" value="Unassembled WGS sequence"/>
</dbReference>
<dbReference type="EMBL" id="JBHUMP010000014">
    <property type="protein sequence ID" value="MFD2740815.1"/>
    <property type="molecule type" value="Genomic_DNA"/>
</dbReference>
<evidence type="ECO:0000313" key="3">
    <source>
        <dbReference type="Proteomes" id="UP001597474"/>
    </source>
</evidence>
<dbReference type="SUPFAM" id="SSF110087">
    <property type="entry name" value="DR1885-like metal-binding protein"/>
    <property type="match status" value="1"/>
</dbReference>
<protein>
    <submittedName>
        <fullName evidence="2">Copper chaperone PCu(A)C</fullName>
    </submittedName>
</protein>
<keyword evidence="1" id="KW-0732">Signal</keyword>
<dbReference type="PANTHER" id="PTHR36302:SF1">
    <property type="entry name" value="COPPER CHAPERONE PCU(A)C"/>
    <property type="match status" value="1"/>
</dbReference>
<accession>A0ABW5U4S1</accession>
<dbReference type="RefSeq" id="WP_386375242.1">
    <property type="nucleotide sequence ID" value="NZ_JBHUMP010000014.1"/>
</dbReference>
<keyword evidence="3" id="KW-1185">Reference proteome</keyword>
<evidence type="ECO:0000313" key="2">
    <source>
        <dbReference type="EMBL" id="MFD2740815.1"/>
    </source>
</evidence>
<sequence>MTITRFTSAALTGLILTVAPALAEGFVAHDAYVRASTPTATSAAAFMKLENRSGSEDRLIAVASDIAERVELHSHSEDSNGIMRMGEIENGVTLPAGETHVFARGGDHLMFMGVSEPLEQGGEISVTLTFEQAGDVHLQIPIDHERKPDHRAMSH</sequence>
<proteinExistence type="predicted"/>
<dbReference type="PANTHER" id="PTHR36302">
    <property type="entry name" value="BLR7088 PROTEIN"/>
    <property type="match status" value="1"/>
</dbReference>
<evidence type="ECO:0000256" key="1">
    <source>
        <dbReference type="SAM" id="SignalP"/>
    </source>
</evidence>
<feature type="signal peptide" evidence="1">
    <location>
        <begin position="1"/>
        <end position="23"/>
    </location>
</feature>
<dbReference type="InterPro" id="IPR036182">
    <property type="entry name" value="PCuAC_sf"/>
</dbReference>
<dbReference type="InterPro" id="IPR058248">
    <property type="entry name" value="Lxx211020-like"/>
</dbReference>
<gene>
    <name evidence="2" type="ORF">ACFSUD_14625</name>
</gene>
<dbReference type="Gene3D" id="2.60.40.1890">
    <property type="entry name" value="PCu(A)C copper chaperone"/>
    <property type="match status" value="1"/>
</dbReference>
<dbReference type="Pfam" id="PF04314">
    <property type="entry name" value="PCuAC"/>
    <property type="match status" value="1"/>
</dbReference>